<dbReference type="PANTHER" id="PTHR37953:SF1">
    <property type="entry name" value="UPF0127 PROTEIN MJ1496"/>
    <property type="match status" value="1"/>
</dbReference>
<sequence length="181" mass="19684">MSGRGWARALWAVVGLASFQAPEARDKPVAAPTRTGTDVTAKEAVGPKLPRARVLLEGADGVVHGVDVEVAATSDARTRGLMWREELPQGQGMLFIFPGEEEIQAFWMRNTLIPLDLLFINAAGRIVGIVENAAPRSLVRRQVGIPSRYVLEVPGGWCQKTGIKRGGTARFQGLEHIRVSY</sequence>
<dbReference type="KEGG" id="mbd:MEBOL_000790"/>
<proteinExistence type="predicted"/>
<accession>A0A250I859</accession>
<evidence type="ECO:0008006" key="3">
    <source>
        <dbReference type="Google" id="ProtNLM"/>
    </source>
</evidence>
<dbReference type="OrthoDB" id="5526466at2"/>
<organism evidence="1 2">
    <name type="scientific">Melittangium boletus DSM 14713</name>
    <dbReference type="NCBI Taxonomy" id="1294270"/>
    <lineage>
        <taxon>Bacteria</taxon>
        <taxon>Pseudomonadati</taxon>
        <taxon>Myxococcota</taxon>
        <taxon>Myxococcia</taxon>
        <taxon>Myxococcales</taxon>
        <taxon>Cystobacterineae</taxon>
        <taxon>Archangiaceae</taxon>
        <taxon>Melittangium</taxon>
    </lineage>
</organism>
<dbReference type="Proteomes" id="UP000217289">
    <property type="component" value="Chromosome"/>
</dbReference>
<evidence type="ECO:0000313" key="1">
    <source>
        <dbReference type="EMBL" id="ATB27352.1"/>
    </source>
</evidence>
<reference evidence="1 2" key="1">
    <citation type="submission" date="2017-06" db="EMBL/GenBank/DDBJ databases">
        <authorList>
            <person name="Kim H.J."/>
            <person name="Triplett B.A."/>
        </authorList>
    </citation>
    <scope>NUCLEOTIDE SEQUENCE [LARGE SCALE GENOMIC DNA]</scope>
    <source>
        <strain evidence="1 2">DSM 14713</strain>
    </source>
</reference>
<name>A0A250I859_9BACT</name>
<evidence type="ECO:0000313" key="2">
    <source>
        <dbReference type="Proteomes" id="UP000217289"/>
    </source>
</evidence>
<keyword evidence="2" id="KW-1185">Reference proteome</keyword>
<dbReference type="InterPro" id="IPR003795">
    <property type="entry name" value="DUF192"/>
</dbReference>
<dbReference type="EMBL" id="CP022163">
    <property type="protein sequence ID" value="ATB27352.1"/>
    <property type="molecule type" value="Genomic_DNA"/>
</dbReference>
<protein>
    <recommendedName>
        <fullName evidence="3">DUF192 domain-containing protein</fullName>
    </recommendedName>
</protein>
<dbReference type="InterPro" id="IPR038695">
    <property type="entry name" value="Saro_0823-like_sf"/>
</dbReference>
<dbReference type="Gene3D" id="2.60.120.1140">
    <property type="entry name" value="Protein of unknown function DUF192"/>
    <property type="match status" value="1"/>
</dbReference>
<dbReference type="Pfam" id="PF02643">
    <property type="entry name" value="DUF192"/>
    <property type="match status" value="1"/>
</dbReference>
<dbReference type="AlphaFoldDB" id="A0A250I859"/>
<gene>
    <name evidence="1" type="ORF">MEBOL_000790</name>
</gene>
<dbReference type="PANTHER" id="PTHR37953">
    <property type="entry name" value="UPF0127 PROTEIN MJ1496"/>
    <property type="match status" value="1"/>
</dbReference>
<dbReference type="RefSeq" id="WP_095976164.1">
    <property type="nucleotide sequence ID" value="NZ_CP022163.1"/>
</dbReference>